<dbReference type="Proteomes" id="UP000541444">
    <property type="component" value="Unassembled WGS sequence"/>
</dbReference>
<name>A0A7J7NB20_9MAGN</name>
<dbReference type="AlphaFoldDB" id="A0A7J7NB20"/>
<keyword evidence="1" id="KW-0812">Transmembrane</keyword>
<evidence type="ECO:0000313" key="3">
    <source>
        <dbReference type="Proteomes" id="UP000541444"/>
    </source>
</evidence>
<keyword evidence="1" id="KW-1133">Transmembrane helix</keyword>
<dbReference type="EMBL" id="JACGCM010000933">
    <property type="protein sequence ID" value="KAF6164345.1"/>
    <property type="molecule type" value="Genomic_DNA"/>
</dbReference>
<gene>
    <name evidence="2" type="ORF">GIB67_029228</name>
</gene>
<comment type="caution">
    <text evidence="2">The sequence shown here is derived from an EMBL/GenBank/DDBJ whole genome shotgun (WGS) entry which is preliminary data.</text>
</comment>
<feature type="transmembrane region" description="Helical" evidence="1">
    <location>
        <begin position="12"/>
        <end position="29"/>
    </location>
</feature>
<sequence>MLSLLSGLSDSSRPFLFLSAIFFLFVHFFRKDSFCLSLSIRIHSNTSHIYILFLTSLFYPFRIHLFLSDKFLAVRFIFLGFRSSGGH</sequence>
<accession>A0A7J7NB20</accession>
<proteinExistence type="predicted"/>
<evidence type="ECO:0000256" key="1">
    <source>
        <dbReference type="SAM" id="Phobius"/>
    </source>
</evidence>
<protein>
    <submittedName>
        <fullName evidence="2">Uncharacterized protein</fullName>
    </submittedName>
</protein>
<evidence type="ECO:0000313" key="2">
    <source>
        <dbReference type="EMBL" id="KAF6164345.1"/>
    </source>
</evidence>
<keyword evidence="1" id="KW-0472">Membrane</keyword>
<feature type="transmembrane region" description="Helical" evidence="1">
    <location>
        <begin position="49"/>
        <end position="67"/>
    </location>
</feature>
<reference evidence="2 3" key="1">
    <citation type="journal article" date="2020" name="IScience">
        <title>Genome Sequencing of the Endangered Kingdonia uniflora (Circaeasteraceae, Ranunculales) Reveals Potential Mechanisms of Evolutionary Specialization.</title>
        <authorList>
            <person name="Sun Y."/>
            <person name="Deng T."/>
            <person name="Zhang A."/>
            <person name="Moore M.J."/>
            <person name="Landis J.B."/>
            <person name="Lin N."/>
            <person name="Zhang H."/>
            <person name="Zhang X."/>
            <person name="Huang J."/>
            <person name="Zhang X."/>
            <person name="Sun H."/>
            <person name="Wang H."/>
        </authorList>
    </citation>
    <scope>NUCLEOTIDE SEQUENCE [LARGE SCALE GENOMIC DNA]</scope>
    <source>
        <strain evidence="2">TB1705</strain>
        <tissue evidence="2">Leaf</tissue>
    </source>
</reference>
<organism evidence="2 3">
    <name type="scientific">Kingdonia uniflora</name>
    <dbReference type="NCBI Taxonomy" id="39325"/>
    <lineage>
        <taxon>Eukaryota</taxon>
        <taxon>Viridiplantae</taxon>
        <taxon>Streptophyta</taxon>
        <taxon>Embryophyta</taxon>
        <taxon>Tracheophyta</taxon>
        <taxon>Spermatophyta</taxon>
        <taxon>Magnoliopsida</taxon>
        <taxon>Ranunculales</taxon>
        <taxon>Circaeasteraceae</taxon>
        <taxon>Kingdonia</taxon>
    </lineage>
</organism>
<keyword evidence="3" id="KW-1185">Reference proteome</keyword>